<dbReference type="RefSeq" id="WP_323445468.1">
    <property type="nucleotide sequence ID" value="NZ_BSBI01000001.1"/>
</dbReference>
<organism evidence="3 4">
    <name type="scientific">Streptomyces yaizuensis</name>
    <dbReference type="NCBI Taxonomy" id="2989713"/>
    <lineage>
        <taxon>Bacteria</taxon>
        <taxon>Bacillati</taxon>
        <taxon>Actinomycetota</taxon>
        <taxon>Actinomycetes</taxon>
        <taxon>Kitasatosporales</taxon>
        <taxon>Streptomycetaceae</taxon>
        <taxon>Streptomyces</taxon>
    </lineage>
</organism>
<protein>
    <submittedName>
        <fullName evidence="3">CHAT domain-containing protein</fullName>
    </submittedName>
</protein>
<dbReference type="EMBL" id="BSBI01000001">
    <property type="protein sequence ID" value="GLF93393.1"/>
    <property type="molecule type" value="Genomic_DNA"/>
</dbReference>
<feature type="compositionally biased region" description="Pro residues" evidence="1">
    <location>
        <begin position="550"/>
        <end position="559"/>
    </location>
</feature>
<feature type="region of interest" description="Disordered" evidence="1">
    <location>
        <begin position="238"/>
        <end position="268"/>
    </location>
</feature>
<feature type="compositionally biased region" description="Low complexity" evidence="1">
    <location>
        <begin position="560"/>
        <end position="570"/>
    </location>
</feature>
<evidence type="ECO:0000259" key="2">
    <source>
        <dbReference type="Pfam" id="PF12770"/>
    </source>
</evidence>
<keyword evidence="4" id="KW-1185">Reference proteome</keyword>
<feature type="region of interest" description="Disordered" evidence="1">
    <location>
        <begin position="522"/>
        <end position="574"/>
    </location>
</feature>
<evidence type="ECO:0000313" key="3">
    <source>
        <dbReference type="EMBL" id="GLF93393.1"/>
    </source>
</evidence>
<dbReference type="Pfam" id="PF12770">
    <property type="entry name" value="CHAT"/>
    <property type="match status" value="1"/>
</dbReference>
<dbReference type="Proteomes" id="UP001291653">
    <property type="component" value="Unassembled WGS sequence"/>
</dbReference>
<proteinExistence type="predicted"/>
<evidence type="ECO:0000256" key="1">
    <source>
        <dbReference type="SAM" id="MobiDB-lite"/>
    </source>
</evidence>
<sequence>MSGDGGTESGGVRGVRAWAGDAAARADELLPGSAAGRPTIEQVEAALRELLEVARFLGDGEADEPLRAALAYRRGALLALRGIGPAAVDGDLAEAEGLLRAARPVLRGRPGTDAARAALYQFLAMRDRPGADGRPVDSATLLDWQLARGAEHFTERAGELVDLLVESAPALTELPDMIGGEEREQLLRYADLLRTVRAGGPEADAALPDVFRELPEGHPLREGLPPFLAALLAEASGDGGATDAPAATGSGGATDCGAAEGPGVPSPEEQEAMLASVLNLFAGFAPDMVDSPEARRLRAVVDDRLRSGTEPGSAQMAFAAHASALSRLTTAMSERDPAALDDALGILRGTIDTLPPDDPMVALLRHQQSMLLRMAARLGGSEDDQAAAEQLSGDILPIGRAEADAPVRLMSLHAAVQRAAGAADADALADLVHELEALSTECAEQPWLGPGVRMVLGEALMEQGRISGDPERTLAGVGRMEEELSAALPFDALLPWQEGARIGLSALRARLTDDPEILRRTLRDADAAPTASQDSGSATAADGGAQPDPDVSPSPPPSSSSPEDAPAVAPHRAAERHWAAGTGHVFLYGQTGDPGDLDRAIEELERARATPTDGERSGPGDPDALWRLASAYQSRWALASDLHAATGAARESLRAVAANVLLQSGAEHGLRVAREGTQRATEAAGWAASNGWVEQAVDILEFGRAMVLHAASVSTDVPGLLTARGRPDLADAWRARAVPKNGPGTLSGLPSTLRRQALETLGFRSADANPFPVPTVDELRAGIAAADADALVHLIPSHRGQPGYALVLGPDVKPGVMILPHLAHSRPLERYLDAAAARGPAADDDGARIDPDDAERTWEDALEKLCDWAWEAAMGPLVRGFAEQLGANPHRRTGRPGGLRLVLVACGRLGVVPWHAARFSPEPGTTRHFCSMATVSYAASGAQFLRSLARAELPVDSAPVLIADPTMDLVGATDEVIGLYKSYYPGARLYGEYDDAPVPVAGAGTPAEVLALFAPPPDGAGKPLSLLHVASHASAGTEPTVSALELAPPDGTEPPPDGAAADRGLLTVSAVLDGAAGTGAAEDTADGPQAGPLVVLSACETDLSRRDHDEALTLATAFVARGARDVVGSRWTVPDNASAVLMAVFHHLVAVDGLSPPDALCRAQLWMLNPARRPPPSFRGELLREMTRPGLERIAAWAGFTHQGHPGNHGPRSRAPGAVPSAGAG</sequence>
<comment type="caution">
    <text evidence="3">The sequence shown here is derived from an EMBL/GenBank/DDBJ whole genome shotgun (WGS) entry which is preliminary data.</text>
</comment>
<feature type="compositionally biased region" description="Low complexity" evidence="1">
    <location>
        <begin position="530"/>
        <end position="549"/>
    </location>
</feature>
<feature type="compositionally biased region" description="Low complexity" evidence="1">
    <location>
        <begin position="238"/>
        <end position="248"/>
    </location>
</feature>
<feature type="domain" description="CHAT" evidence="2">
    <location>
        <begin position="865"/>
        <end position="1204"/>
    </location>
</feature>
<feature type="region of interest" description="Disordered" evidence="1">
    <location>
        <begin position="1201"/>
        <end position="1225"/>
    </location>
</feature>
<reference evidence="3 4" key="1">
    <citation type="submission" date="2022-10" db="EMBL/GenBank/DDBJ databases">
        <title>Draft genome sequence of Streptomyces sp. YSPA8.</title>
        <authorList>
            <person name="Moriuchi R."/>
            <person name="Dohra H."/>
            <person name="Yamamura H."/>
            <person name="Kodani S."/>
        </authorList>
    </citation>
    <scope>NUCLEOTIDE SEQUENCE [LARGE SCALE GENOMIC DNA]</scope>
    <source>
        <strain evidence="3 4">YSPA8</strain>
    </source>
</reference>
<name>A0ABQ5NSN9_9ACTN</name>
<dbReference type="InterPro" id="IPR024983">
    <property type="entry name" value="CHAT_dom"/>
</dbReference>
<accession>A0ABQ5NSN9</accession>
<gene>
    <name evidence="3" type="ORF">SYYSPA8_03870</name>
</gene>
<evidence type="ECO:0000313" key="4">
    <source>
        <dbReference type="Proteomes" id="UP001291653"/>
    </source>
</evidence>